<keyword evidence="3" id="KW-1185">Reference proteome</keyword>
<dbReference type="Proteomes" id="UP000266886">
    <property type="component" value="Unassembled WGS sequence"/>
</dbReference>
<evidence type="ECO:0000313" key="2">
    <source>
        <dbReference type="EMBL" id="RMD18691.1"/>
    </source>
</evidence>
<evidence type="ECO:0000313" key="3">
    <source>
        <dbReference type="Proteomes" id="UP000266886"/>
    </source>
</evidence>
<comment type="caution">
    <text evidence="2">The sequence shown here is derived from an EMBL/GenBank/DDBJ whole genome shotgun (WGS) entry which is preliminary data.</text>
</comment>
<proteinExistence type="predicted"/>
<sequence>MRSSRRWTASRCASSSPPSSSVRPNQAAEWLGSLLPPEPMLIDAPPAPFPALAAEGIAATCGFSEVDTGLALESETGTDVRCEMVVHAGVDKQLLGAALGAAATMVLELGVPAQPGVLLEHLLDRVDLPAGVSVRHGWLREPRLFEQGTPLVREPGRLTLLLELVLLTDDEFAIASEQGGAVLERRMRRRGAAMADWHRDA</sequence>
<gene>
    <name evidence="2" type="ORF">EAW56_08460</name>
</gene>
<name>A0ABX9UIJ8_9CORY</name>
<protein>
    <recommendedName>
        <fullName evidence="4">Suppressor of fused-like domain-containing protein</fullName>
    </recommendedName>
</protein>
<organism evidence="2 3">
    <name type="scientific">Corynebacterium gottingense</name>
    <dbReference type="NCBI Taxonomy" id="2041036"/>
    <lineage>
        <taxon>Bacteria</taxon>
        <taxon>Bacillati</taxon>
        <taxon>Actinomycetota</taxon>
        <taxon>Actinomycetes</taxon>
        <taxon>Mycobacteriales</taxon>
        <taxon>Corynebacteriaceae</taxon>
        <taxon>Corynebacterium</taxon>
    </lineage>
</organism>
<dbReference type="EMBL" id="RDRE01000012">
    <property type="protein sequence ID" value="RMD18691.1"/>
    <property type="molecule type" value="Genomic_DNA"/>
</dbReference>
<evidence type="ECO:0008006" key="4">
    <source>
        <dbReference type="Google" id="ProtNLM"/>
    </source>
</evidence>
<feature type="compositionally biased region" description="Polar residues" evidence="1">
    <location>
        <begin position="1"/>
        <end position="13"/>
    </location>
</feature>
<accession>A0ABX9UIJ8</accession>
<feature type="region of interest" description="Disordered" evidence="1">
    <location>
        <begin position="1"/>
        <end position="25"/>
    </location>
</feature>
<evidence type="ECO:0000256" key="1">
    <source>
        <dbReference type="SAM" id="MobiDB-lite"/>
    </source>
</evidence>
<reference evidence="2 3" key="1">
    <citation type="submission" date="2018-10" db="EMBL/GenBank/DDBJ databases">
        <title>Whole genome sequence of Corynebacterium gottingense DSM 130494T.</title>
        <authorList>
            <person name="Bernier A.-M."/>
            <person name="Bernard K."/>
        </authorList>
    </citation>
    <scope>NUCLEOTIDE SEQUENCE [LARGE SCALE GENOMIC DNA]</scope>
    <source>
        <strain evidence="2 3">DSM 103494</strain>
    </source>
</reference>